<dbReference type="Pfam" id="PF02128">
    <property type="entry name" value="Peptidase_M36"/>
    <property type="match status" value="1"/>
</dbReference>
<proteinExistence type="inferred from homology"/>
<dbReference type="GO" id="GO:0004222">
    <property type="term" value="F:metalloendopeptidase activity"/>
    <property type="evidence" value="ECO:0007669"/>
    <property type="project" value="InterPro"/>
</dbReference>
<evidence type="ECO:0000256" key="7">
    <source>
        <dbReference type="ARBA" id="ARBA00022801"/>
    </source>
</evidence>
<dbReference type="PANTHER" id="PTHR33478">
    <property type="entry name" value="EXTRACELLULAR METALLOPROTEINASE MEP"/>
    <property type="match status" value="1"/>
</dbReference>
<comment type="similarity">
    <text evidence="3">Belongs to the peptidase M36 family.</text>
</comment>
<dbReference type="PANTHER" id="PTHR33478:SF1">
    <property type="entry name" value="EXTRACELLULAR METALLOPROTEINASE MEP"/>
    <property type="match status" value="1"/>
</dbReference>
<feature type="non-terminal residue" evidence="12">
    <location>
        <position position="389"/>
    </location>
</feature>
<evidence type="ECO:0000256" key="9">
    <source>
        <dbReference type="ARBA" id="ARBA00023049"/>
    </source>
</evidence>
<keyword evidence="9" id="KW-0482">Metalloprotease</keyword>
<dbReference type="InterPro" id="IPR001842">
    <property type="entry name" value="Peptidase_M36"/>
</dbReference>
<dbReference type="EMBL" id="LAZR01056394">
    <property type="protein sequence ID" value="KKK74279.1"/>
    <property type="molecule type" value="Genomic_DNA"/>
</dbReference>
<keyword evidence="4" id="KW-0964">Secreted</keyword>
<organism evidence="12">
    <name type="scientific">marine sediment metagenome</name>
    <dbReference type="NCBI Taxonomy" id="412755"/>
    <lineage>
        <taxon>unclassified sequences</taxon>
        <taxon>metagenomes</taxon>
        <taxon>ecological metagenomes</taxon>
    </lineage>
</organism>
<dbReference type="CDD" id="cd04818">
    <property type="entry name" value="PA_subtilisin_1"/>
    <property type="match status" value="1"/>
</dbReference>
<protein>
    <recommendedName>
        <fullName evidence="11">PA domain-containing protein</fullName>
    </recommendedName>
</protein>
<dbReference type="GO" id="GO:0005615">
    <property type="term" value="C:extracellular space"/>
    <property type="evidence" value="ECO:0007669"/>
    <property type="project" value="InterPro"/>
</dbReference>
<keyword evidence="10" id="KW-0865">Zymogen</keyword>
<dbReference type="SUPFAM" id="SSF52025">
    <property type="entry name" value="PA domain"/>
    <property type="match status" value="1"/>
</dbReference>
<keyword evidence="7" id="KW-0378">Hydrolase</keyword>
<keyword evidence="8" id="KW-0862">Zinc</keyword>
<evidence type="ECO:0000256" key="10">
    <source>
        <dbReference type="ARBA" id="ARBA00023145"/>
    </source>
</evidence>
<evidence type="ECO:0000256" key="3">
    <source>
        <dbReference type="ARBA" id="ARBA00006006"/>
    </source>
</evidence>
<dbReference type="Gene3D" id="3.50.30.30">
    <property type="match status" value="1"/>
</dbReference>
<dbReference type="Gene3D" id="1.10.390.10">
    <property type="entry name" value="Neutral Protease Domain 2"/>
    <property type="match status" value="1"/>
</dbReference>
<feature type="non-terminal residue" evidence="12">
    <location>
        <position position="1"/>
    </location>
</feature>
<dbReference type="Pfam" id="PF02225">
    <property type="entry name" value="PA"/>
    <property type="match status" value="1"/>
</dbReference>
<keyword evidence="5" id="KW-0645">Protease</keyword>
<dbReference type="GO" id="GO:0008270">
    <property type="term" value="F:zinc ion binding"/>
    <property type="evidence" value="ECO:0007669"/>
    <property type="project" value="InterPro"/>
</dbReference>
<evidence type="ECO:0000256" key="1">
    <source>
        <dbReference type="ARBA" id="ARBA00001947"/>
    </source>
</evidence>
<accession>A0A0F9A6R7</accession>
<dbReference type="SUPFAM" id="SSF55486">
    <property type="entry name" value="Metalloproteases ('zincins'), catalytic domain"/>
    <property type="match status" value="1"/>
</dbReference>
<evidence type="ECO:0000313" key="12">
    <source>
        <dbReference type="EMBL" id="KKK74279.1"/>
    </source>
</evidence>
<dbReference type="GO" id="GO:0006508">
    <property type="term" value="P:proteolysis"/>
    <property type="evidence" value="ECO:0007669"/>
    <property type="project" value="UniProtKB-KW"/>
</dbReference>
<evidence type="ECO:0000256" key="4">
    <source>
        <dbReference type="ARBA" id="ARBA00022525"/>
    </source>
</evidence>
<dbReference type="AlphaFoldDB" id="A0A0F9A6R7"/>
<feature type="domain" description="PA" evidence="11">
    <location>
        <begin position="196"/>
        <end position="272"/>
    </location>
</feature>
<evidence type="ECO:0000259" key="11">
    <source>
        <dbReference type="Pfam" id="PF02225"/>
    </source>
</evidence>
<comment type="cofactor">
    <cofactor evidence="1">
        <name>Zn(2+)</name>
        <dbReference type="ChEBI" id="CHEBI:29105"/>
    </cofactor>
</comment>
<dbReference type="InterPro" id="IPR003137">
    <property type="entry name" value="PA_domain"/>
</dbReference>
<dbReference type="InterPro" id="IPR046450">
    <property type="entry name" value="PA_dom_sf"/>
</dbReference>
<dbReference type="InterPro" id="IPR050371">
    <property type="entry name" value="Fungal_virulence_M36"/>
</dbReference>
<dbReference type="Gene3D" id="3.10.170.10">
    <property type="match status" value="1"/>
</dbReference>
<keyword evidence="6" id="KW-0479">Metal-binding</keyword>
<sequence length="389" mass="41798">MDPWLADDATTTSGNNVFAYADVIAPQGFTEGDFTAETTSDFTFDYPYQVDQVANSYDNRKAAIVNLFYMNNFLHDFFYDHGFDETSNVAQLSNYERGGVEGDPIEAQAQDNSGLNNANMSTPADGASPRMQMYLYNSKDAVVGIDFGVVVTSDAGIGLLDSSKVSGFGQAQFSDIAAEVVRLVDSNDIDSGSFFDGCEPATNGAELAGKIALVDRGSCNFTAKVLHAQEAGAIGAIVVNNDPDSAEPAPMGGEDDAVLIPNMGLNFVDGHLIYDSIDAGNTVTVNMFNNATLKDGTLDNGIIAHEWGHYISNRLVGNSSGLINFQGRAMGEGWGDFHSLMFIAKADDINITGNDKFQKAYGSGTFVEDFYYGIRRVPYSTNKEVNPLS</sequence>
<dbReference type="InterPro" id="IPR027268">
    <property type="entry name" value="Peptidase_M4/M1_CTD_sf"/>
</dbReference>
<name>A0A0F9A6R7_9ZZZZ</name>
<comment type="caution">
    <text evidence="12">The sequence shown here is derived from an EMBL/GenBank/DDBJ whole genome shotgun (WGS) entry which is preliminary data.</text>
</comment>
<evidence type="ECO:0000256" key="6">
    <source>
        <dbReference type="ARBA" id="ARBA00022723"/>
    </source>
</evidence>
<evidence type="ECO:0000256" key="5">
    <source>
        <dbReference type="ARBA" id="ARBA00022670"/>
    </source>
</evidence>
<evidence type="ECO:0000256" key="8">
    <source>
        <dbReference type="ARBA" id="ARBA00022833"/>
    </source>
</evidence>
<evidence type="ECO:0000256" key="2">
    <source>
        <dbReference type="ARBA" id="ARBA00004613"/>
    </source>
</evidence>
<gene>
    <name evidence="12" type="ORF">LCGC14_2885360</name>
</gene>
<comment type="subcellular location">
    <subcellularLocation>
        <location evidence="2">Secreted</location>
    </subcellularLocation>
</comment>
<reference evidence="12" key="1">
    <citation type="journal article" date="2015" name="Nature">
        <title>Complex archaea that bridge the gap between prokaryotes and eukaryotes.</title>
        <authorList>
            <person name="Spang A."/>
            <person name="Saw J.H."/>
            <person name="Jorgensen S.L."/>
            <person name="Zaremba-Niedzwiedzka K."/>
            <person name="Martijn J."/>
            <person name="Lind A.E."/>
            <person name="van Eijk R."/>
            <person name="Schleper C."/>
            <person name="Guy L."/>
            <person name="Ettema T.J."/>
        </authorList>
    </citation>
    <scope>NUCLEOTIDE SEQUENCE</scope>
</reference>